<evidence type="ECO:0008006" key="2">
    <source>
        <dbReference type="Google" id="ProtNLM"/>
    </source>
</evidence>
<dbReference type="OrthoDB" id="2580675at2759"/>
<dbReference type="InterPro" id="IPR013783">
    <property type="entry name" value="Ig-like_fold"/>
</dbReference>
<protein>
    <recommendedName>
        <fullName evidence="2">PKD domain-containing protein</fullName>
    </recommendedName>
</protein>
<sequence>MAKGESNSNSKVVTFHVDTDAAVTAQLQEGSKIRVDNKKFLAMHGVHRHQLPTREGFYGYDYLRDASGTRLYPQRSNLVAPKISKSASGGATHSGKFNGKMIVMDNLMDYDAFGWHADWYKNTVLAANGEKANDKFHLHFSENADHYMGEVLTSKSARLLDFTGLYEQHLWDLSAWCEKSTVPITPTKYTVNNAQIQPLARAAERKGTQPVIDLSINGYDAKRADVRKGTTVNFKICVEVPPGAGKVFSVEWDIEGNGNYVKNFGRVRSKVETSVSYTYSKSGTYFPSVRVSSHREGKVNTPYALATNLGRGRVVVQ</sequence>
<accession>X0KFQ1</accession>
<organism evidence="1">
    <name type="scientific">Fusarium oxysporum f. sp. vasinfectum 25433</name>
    <dbReference type="NCBI Taxonomy" id="1089449"/>
    <lineage>
        <taxon>Eukaryota</taxon>
        <taxon>Fungi</taxon>
        <taxon>Dikarya</taxon>
        <taxon>Ascomycota</taxon>
        <taxon>Pezizomycotina</taxon>
        <taxon>Sordariomycetes</taxon>
        <taxon>Hypocreomycetidae</taxon>
        <taxon>Hypocreales</taxon>
        <taxon>Nectriaceae</taxon>
        <taxon>Fusarium</taxon>
        <taxon>Fusarium oxysporum species complex</taxon>
    </lineage>
</organism>
<dbReference type="Gene3D" id="2.60.40.10">
    <property type="entry name" value="Immunoglobulins"/>
    <property type="match status" value="1"/>
</dbReference>
<dbReference type="SUPFAM" id="SSF49299">
    <property type="entry name" value="PKD domain"/>
    <property type="match status" value="1"/>
</dbReference>
<name>X0KFQ1_FUSOX</name>
<reference evidence="1" key="1">
    <citation type="submission" date="2011-11" db="EMBL/GenBank/DDBJ databases">
        <title>The Genome Sequence of Fusarium oxysporum Cotton.</title>
        <authorList>
            <consortium name="The Broad Institute Genome Sequencing Platform"/>
            <person name="Ma L.-J."/>
            <person name="Gale L.R."/>
            <person name="Schwartz D.C."/>
            <person name="Zhou S."/>
            <person name="Corby-Kistler H."/>
            <person name="Young S.K."/>
            <person name="Zeng Q."/>
            <person name="Gargeya S."/>
            <person name="Fitzgerald M."/>
            <person name="Haas B."/>
            <person name="Abouelleil A."/>
            <person name="Alvarado L."/>
            <person name="Arachchi H.M."/>
            <person name="Berlin A."/>
            <person name="Brown A."/>
            <person name="Chapman S.B."/>
            <person name="Chen Z."/>
            <person name="Dunbar C."/>
            <person name="Freedman E."/>
            <person name="Gearin G."/>
            <person name="Goldberg J."/>
            <person name="Griggs A."/>
            <person name="Gujja S."/>
            <person name="Heiman D."/>
            <person name="Howarth C."/>
            <person name="Larson L."/>
            <person name="Lui A."/>
            <person name="MacDonald P.J.P."/>
            <person name="Montmayeur A."/>
            <person name="Murphy C."/>
            <person name="Neiman D."/>
            <person name="Pearson M."/>
            <person name="Priest M."/>
            <person name="Roberts A."/>
            <person name="Saif S."/>
            <person name="Shea T."/>
            <person name="Shenoy N."/>
            <person name="Sisk P."/>
            <person name="Stolte C."/>
            <person name="Sykes S."/>
            <person name="Wortman J."/>
            <person name="Nusbaum C."/>
            <person name="Birren B."/>
        </authorList>
    </citation>
    <scope>NUCLEOTIDE SEQUENCE [LARGE SCALE GENOMIC DNA]</scope>
    <source>
        <strain evidence="1">25433</strain>
    </source>
</reference>
<dbReference type="Proteomes" id="UP000030701">
    <property type="component" value="Unassembled WGS sequence"/>
</dbReference>
<proteinExistence type="predicted"/>
<dbReference type="HOGENOM" id="CLU_051556_0_0_1"/>
<dbReference type="AlphaFoldDB" id="X0KFQ1"/>
<dbReference type="InterPro" id="IPR035986">
    <property type="entry name" value="PKD_dom_sf"/>
</dbReference>
<evidence type="ECO:0000313" key="1">
    <source>
        <dbReference type="EMBL" id="EXM12308.1"/>
    </source>
</evidence>
<reference evidence="1" key="2">
    <citation type="submission" date="2014-03" db="EMBL/GenBank/DDBJ databases">
        <title>The Genome Annotation of Fusarium oxysporum Cotton.</title>
        <authorList>
            <consortium name="The Broad Institute Genomics Platform"/>
            <person name="Ma L.-J."/>
            <person name="Corby-Kistler H."/>
            <person name="Broz K."/>
            <person name="Gale L.R."/>
            <person name="Jonkers W."/>
            <person name="O'Donnell K."/>
            <person name="Ploetz R."/>
            <person name="Steinberg C."/>
            <person name="Schwartz D.C."/>
            <person name="VanEtten H."/>
            <person name="Zhou S."/>
            <person name="Young S.K."/>
            <person name="Zeng Q."/>
            <person name="Gargeya S."/>
            <person name="Fitzgerald M."/>
            <person name="Abouelleil A."/>
            <person name="Alvarado L."/>
            <person name="Chapman S.B."/>
            <person name="Gainer-Dewar J."/>
            <person name="Goldberg J."/>
            <person name="Griggs A."/>
            <person name="Gujja S."/>
            <person name="Hansen M."/>
            <person name="Howarth C."/>
            <person name="Imamovic A."/>
            <person name="Ireland A."/>
            <person name="Larimer J."/>
            <person name="McCowan C."/>
            <person name="Murphy C."/>
            <person name="Pearson M."/>
            <person name="Poon T.W."/>
            <person name="Priest M."/>
            <person name="Roberts A."/>
            <person name="Saif S."/>
            <person name="Shea T."/>
            <person name="Sykes S."/>
            <person name="Wortman J."/>
            <person name="Nusbaum C."/>
            <person name="Birren B."/>
        </authorList>
    </citation>
    <scope>NUCLEOTIDE SEQUENCE</scope>
    <source>
        <strain evidence="1">25433</strain>
    </source>
</reference>
<dbReference type="EMBL" id="KK035701">
    <property type="protein sequence ID" value="EXM12308.1"/>
    <property type="molecule type" value="Genomic_DNA"/>
</dbReference>
<gene>
    <name evidence="1" type="ORF">FOTG_19191</name>
</gene>